<keyword evidence="6" id="KW-1185">Reference proteome</keyword>
<dbReference type="PANTHER" id="PTHR43280">
    <property type="entry name" value="ARAC-FAMILY TRANSCRIPTIONAL REGULATOR"/>
    <property type="match status" value="1"/>
</dbReference>
<keyword evidence="1" id="KW-0805">Transcription regulation</keyword>
<keyword evidence="2" id="KW-0238">DNA-binding</keyword>
<dbReference type="InterPro" id="IPR018060">
    <property type="entry name" value="HTH_AraC"/>
</dbReference>
<dbReference type="GO" id="GO:0043565">
    <property type="term" value="F:sequence-specific DNA binding"/>
    <property type="evidence" value="ECO:0007669"/>
    <property type="project" value="InterPro"/>
</dbReference>
<dbReference type="InterPro" id="IPR013096">
    <property type="entry name" value="Cupin_2"/>
</dbReference>
<dbReference type="Gene3D" id="2.60.120.10">
    <property type="entry name" value="Jelly Rolls"/>
    <property type="match status" value="1"/>
</dbReference>
<reference evidence="5" key="1">
    <citation type="submission" date="2020-12" db="EMBL/GenBank/DDBJ databases">
        <title>Vagococcus allomyrinae sp. nov. and Enterococcus lavae sp. nov., isolated from the larvae of Allomyrina dichotoma.</title>
        <authorList>
            <person name="Lee S.D."/>
        </authorList>
    </citation>
    <scope>NUCLEOTIDE SEQUENCE</scope>
    <source>
        <strain evidence="5">BWB3-3</strain>
    </source>
</reference>
<dbReference type="AlphaFoldDB" id="A0A940PEJ1"/>
<dbReference type="PROSITE" id="PS01124">
    <property type="entry name" value="HTH_ARAC_FAMILY_2"/>
    <property type="match status" value="1"/>
</dbReference>
<dbReference type="InterPro" id="IPR009057">
    <property type="entry name" value="Homeodomain-like_sf"/>
</dbReference>
<dbReference type="SUPFAM" id="SSF46689">
    <property type="entry name" value="Homeodomain-like"/>
    <property type="match status" value="2"/>
</dbReference>
<evidence type="ECO:0000259" key="4">
    <source>
        <dbReference type="PROSITE" id="PS01124"/>
    </source>
</evidence>
<dbReference type="PROSITE" id="PS00041">
    <property type="entry name" value="HTH_ARAC_FAMILY_1"/>
    <property type="match status" value="1"/>
</dbReference>
<dbReference type="PANTHER" id="PTHR43280:SF2">
    <property type="entry name" value="HTH-TYPE TRANSCRIPTIONAL REGULATOR EXSA"/>
    <property type="match status" value="1"/>
</dbReference>
<proteinExistence type="predicted"/>
<dbReference type="SMART" id="SM00342">
    <property type="entry name" value="HTH_ARAC"/>
    <property type="match status" value="1"/>
</dbReference>
<evidence type="ECO:0000256" key="2">
    <source>
        <dbReference type="ARBA" id="ARBA00023125"/>
    </source>
</evidence>
<name>A0A940PEJ1_9ENTE</name>
<evidence type="ECO:0000313" key="6">
    <source>
        <dbReference type="Proteomes" id="UP000674938"/>
    </source>
</evidence>
<comment type="caution">
    <text evidence="5">The sequence shown here is derived from an EMBL/GenBank/DDBJ whole genome shotgun (WGS) entry which is preliminary data.</text>
</comment>
<feature type="domain" description="HTH araC/xylS-type" evidence="4">
    <location>
        <begin position="208"/>
        <end position="306"/>
    </location>
</feature>
<dbReference type="Pfam" id="PF12833">
    <property type="entry name" value="HTH_18"/>
    <property type="match status" value="1"/>
</dbReference>
<dbReference type="PRINTS" id="PR00032">
    <property type="entry name" value="HTHARAC"/>
</dbReference>
<gene>
    <name evidence="5" type="ORF">I6N95_16035</name>
</gene>
<dbReference type="InterPro" id="IPR018062">
    <property type="entry name" value="HTH_AraC-typ_CS"/>
</dbReference>
<accession>A0A940PEJ1</accession>
<dbReference type="RefSeq" id="WP_209529792.1">
    <property type="nucleotide sequence ID" value="NZ_JAEEGA010000010.1"/>
</dbReference>
<dbReference type="EMBL" id="JAEEGA010000010">
    <property type="protein sequence ID" value="MBP1042528.1"/>
    <property type="molecule type" value="Genomic_DNA"/>
</dbReference>
<evidence type="ECO:0000256" key="1">
    <source>
        <dbReference type="ARBA" id="ARBA00023015"/>
    </source>
</evidence>
<dbReference type="InterPro" id="IPR014710">
    <property type="entry name" value="RmlC-like_jellyroll"/>
</dbReference>
<dbReference type="Proteomes" id="UP000674938">
    <property type="component" value="Unassembled WGS sequence"/>
</dbReference>
<sequence>MTTNIFTPNPSEKDIDPSLNEITEHGNSLFPFAVHFTTHDSQRKFMIHTHWHREMEILYISQGQMEVLIEGNHLIAKEGDLLFIPPNLLHGAINYQQSPCSFFAIVFDSFFIESHSSDLIQQSYLDPIIKYPAQHIVHATSDIPNIALLRSYIVTLVDTFALKKQQFELSLKANMLLFFRELYLEKETLFHYDQHQEIRSDMTSYKCKKVLLFIEENYKNHISLEDISQHIGFSQEHFCRFFKKNFRLSFFTYLNKMRIMKAEYLLLNTSLKIIDVAFESGFEDANYFATVFKKEIGLTPSAYRKKPNDITLL</sequence>
<dbReference type="GO" id="GO:0003700">
    <property type="term" value="F:DNA-binding transcription factor activity"/>
    <property type="evidence" value="ECO:0007669"/>
    <property type="project" value="InterPro"/>
</dbReference>
<evidence type="ECO:0000256" key="3">
    <source>
        <dbReference type="ARBA" id="ARBA00023163"/>
    </source>
</evidence>
<dbReference type="Gene3D" id="1.10.10.60">
    <property type="entry name" value="Homeodomain-like"/>
    <property type="match status" value="2"/>
</dbReference>
<keyword evidence="3" id="KW-0804">Transcription</keyword>
<dbReference type="SUPFAM" id="SSF51182">
    <property type="entry name" value="RmlC-like cupins"/>
    <property type="match status" value="1"/>
</dbReference>
<organism evidence="5 6">
    <name type="scientific">Vagococcus allomyrinae</name>
    <dbReference type="NCBI Taxonomy" id="2794353"/>
    <lineage>
        <taxon>Bacteria</taxon>
        <taxon>Bacillati</taxon>
        <taxon>Bacillota</taxon>
        <taxon>Bacilli</taxon>
        <taxon>Lactobacillales</taxon>
        <taxon>Enterococcaceae</taxon>
        <taxon>Vagococcus</taxon>
    </lineage>
</organism>
<dbReference type="Pfam" id="PF07883">
    <property type="entry name" value="Cupin_2"/>
    <property type="match status" value="1"/>
</dbReference>
<evidence type="ECO:0000313" key="5">
    <source>
        <dbReference type="EMBL" id="MBP1042528.1"/>
    </source>
</evidence>
<dbReference type="InterPro" id="IPR020449">
    <property type="entry name" value="Tscrpt_reg_AraC-type_HTH"/>
</dbReference>
<protein>
    <submittedName>
        <fullName evidence="5">AraC family transcriptional regulator</fullName>
    </submittedName>
</protein>
<dbReference type="InterPro" id="IPR011051">
    <property type="entry name" value="RmlC_Cupin_sf"/>
</dbReference>